<feature type="signal peptide" evidence="3">
    <location>
        <begin position="1"/>
        <end position="26"/>
    </location>
</feature>
<dbReference type="InterPro" id="IPR015915">
    <property type="entry name" value="Kelch-typ_b-propeller"/>
</dbReference>
<name>A0AAD4DII4_9FUNG</name>
<evidence type="ECO:0000313" key="5">
    <source>
        <dbReference type="Proteomes" id="UP001194580"/>
    </source>
</evidence>
<dbReference type="SUPFAM" id="SSF117281">
    <property type="entry name" value="Kelch motif"/>
    <property type="match status" value="1"/>
</dbReference>
<evidence type="ECO:0000256" key="2">
    <source>
        <dbReference type="ARBA" id="ARBA00022737"/>
    </source>
</evidence>
<keyword evidence="1" id="KW-0880">Kelch repeat</keyword>
<evidence type="ECO:0000313" key="4">
    <source>
        <dbReference type="EMBL" id="KAG0279073.1"/>
    </source>
</evidence>
<evidence type="ECO:0008006" key="6">
    <source>
        <dbReference type="Google" id="ProtNLM"/>
    </source>
</evidence>
<proteinExistence type="predicted"/>
<evidence type="ECO:0000256" key="3">
    <source>
        <dbReference type="SAM" id="SignalP"/>
    </source>
</evidence>
<reference evidence="4" key="1">
    <citation type="journal article" date="2020" name="Fungal Divers.">
        <title>Resolving the Mortierellaceae phylogeny through synthesis of multi-gene phylogenetics and phylogenomics.</title>
        <authorList>
            <person name="Vandepol N."/>
            <person name="Liber J."/>
            <person name="Desiro A."/>
            <person name="Na H."/>
            <person name="Kennedy M."/>
            <person name="Barry K."/>
            <person name="Grigoriev I.V."/>
            <person name="Miller A.N."/>
            <person name="O'Donnell K."/>
            <person name="Stajich J.E."/>
            <person name="Bonito G."/>
        </authorList>
    </citation>
    <scope>NUCLEOTIDE SEQUENCE</scope>
    <source>
        <strain evidence="4">NRRL 28262</strain>
    </source>
</reference>
<comment type="caution">
    <text evidence="4">The sequence shown here is derived from an EMBL/GenBank/DDBJ whole genome shotgun (WGS) entry which is preliminary data.</text>
</comment>
<feature type="chain" id="PRO_5042028437" description="Kelch repeat-containing protein" evidence="3">
    <location>
        <begin position="27"/>
        <end position="323"/>
    </location>
</feature>
<dbReference type="Proteomes" id="UP001194580">
    <property type="component" value="Unassembled WGS sequence"/>
</dbReference>
<keyword evidence="5" id="KW-1185">Reference proteome</keyword>
<dbReference type="Gene3D" id="2.120.10.80">
    <property type="entry name" value="Kelch-type beta propeller"/>
    <property type="match status" value="2"/>
</dbReference>
<evidence type="ECO:0000256" key="1">
    <source>
        <dbReference type="ARBA" id="ARBA00022441"/>
    </source>
</evidence>
<accession>A0AAD4DII4</accession>
<dbReference type="AlphaFoldDB" id="A0AAD4DII4"/>
<keyword evidence="3" id="KW-0732">Signal</keyword>
<gene>
    <name evidence="4" type="ORF">BGZ95_002379</name>
</gene>
<dbReference type="PANTHER" id="PTHR46093">
    <property type="entry name" value="ACYL-COA-BINDING DOMAIN-CONTAINING PROTEIN 5"/>
    <property type="match status" value="1"/>
</dbReference>
<dbReference type="EMBL" id="JAAAIL010000150">
    <property type="protein sequence ID" value="KAG0279073.1"/>
    <property type="molecule type" value="Genomic_DNA"/>
</dbReference>
<keyword evidence="2" id="KW-0677">Repeat</keyword>
<sequence>MIPSGVLSIMALLLTLIVHGSTSVSAQGNPPGTAEMAFASIQDQTLYVQGGYSNTFTDQFYALNLTKDSWSPLSPPWSSLSNPLIFIPTNVRVTISNGMTVTKDQKRLVIWAETGVFWFNLETSSWDHRAANGLAGEGILLYSYRRAATDGETGLVYIPSAAQGGSKMVVLNPDTLDAHTVDMPPASLISAVIQLYGWVWSDLRKSFIFTGGEYNSLNNDKTLEYFPGNNTWTQLTTLGAKIPAISRHCMVSGYSGRKMVLYGGQEFSGGKANLRGAIFVLDVPTLTWTQGPNVPTDYISADMACTISGTNFISWGGECKTVR</sequence>
<dbReference type="PANTHER" id="PTHR46093:SF18">
    <property type="entry name" value="FIBRONECTIN TYPE-III DOMAIN-CONTAINING PROTEIN"/>
    <property type="match status" value="1"/>
</dbReference>
<organism evidence="4 5">
    <name type="scientific">Linnemannia exigua</name>
    <dbReference type="NCBI Taxonomy" id="604196"/>
    <lineage>
        <taxon>Eukaryota</taxon>
        <taxon>Fungi</taxon>
        <taxon>Fungi incertae sedis</taxon>
        <taxon>Mucoromycota</taxon>
        <taxon>Mortierellomycotina</taxon>
        <taxon>Mortierellomycetes</taxon>
        <taxon>Mortierellales</taxon>
        <taxon>Mortierellaceae</taxon>
        <taxon>Linnemannia</taxon>
    </lineage>
</organism>
<protein>
    <recommendedName>
        <fullName evidence="6">Kelch repeat-containing protein</fullName>
    </recommendedName>
</protein>